<protein>
    <submittedName>
        <fullName evidence="3">YcxB family protein</fullName>
    </submittedName>
</protein>
<feature type="transmembrane region" description="Helical" evidence="1">
    <location>
        <begin position="21"/>
        <end position="41"/>
    </location>
</feature>
<evidence type="ECO:0000256" key="1">
    <source>
        <dbReference type="SAM" id="Phobius"/>
    </source>
</evidence>
<keyword evidence="1" id="KW-0812">Transmembrane</keyword>
<dbReference type="InterPro" id="IPR025588">
    <property type="entry name" value="YcxB-like_C"/>
</dbReference>
<comment type="caution">
    <text evidence="3">The sequence shown here is derived from an EMBL/GenBank/DDBJ whole genome shotgun (WGS) entry which is preliminary data.</text>
</comment>
<accession>A0ABR7QC87</accession>
<dbReference type="Proteomes" id="UP000619238">
    <property type="component" value="Unassembled WGS sequence"/>
</dbReference>
<feature type="domain" description="YcxB-like C-terminal" evidence="2">
    <location>
        <begin position="83"/>
        <end position="144"/>
    </location>
</feature>
<gene>
    <name evidence="3" type="ORF">H2O64_16055</name>
</gene>
<feature type="transmembrane region" description="Helical" evidence="1">
    <location>
        <begin position="47"/>
        <end position="69"/>
    </location>
</feature>
<evidence type="ECO:0000259" key="2">
    <source>
        <dbReference type="Pfam" id="PF14317"/>
    </source>
</evidence>
<reference evidence="3 4" key="1">
    <citation type="submission" date="2020-07" db="EMBL/GenBank/DDBJ databases">
        <title>Description of Kordia aestuariivivens sp. nov., isolated from a tidal flat.</title>
        <authorList>
            <person name="Park S."/>
            <person name="Yoon J.-H."/>
        </authorList>
    </citation>
    <scope>NUCLEOTIDE SEQUENCE [LARGE SCALE GENOMIC DNA]</scope>
    <source>
        <strain evidence="3 4">YSTF-M3</strain>
    </source>
</reference>
<name>A0ABR7QC87_9FLAO</name>
<keyword evidence="1" id="KW-1133">Transmembrane helix</keyword>
<organism evidence="3 4">
    <name type="scientific">Kordia aestuariivivens</name>
    <dbReference type="NCBI Taxonomy" id="2759037"/>
    <lineage>
        <taxon>Bacteria</taxon>
        <taxon>Pseudomonadati</taxon>
        <taxon>Bacteroidota</taxon>
        <taxon>Flavobacteriia</taxon>
        <taxon>Flavobacteriales</taxon>
        <taxon>Flavobacteriaceae</taxon>
        <taxon>Kordia</taxon>
    </lineage>
</organism>
<evidence type="ECO:0000313" key="4">
    <source>
        <dbReference type="Proteomes" id="UP000619238"/>
    </source>
</evidence>
<proteinExistence type="predicted"/>
<dbReference type="RefSeq" id="WP_187563234.1">
    <property type="nucleotide sequence ID" value="NZ_JACGWS010000010.1"/>
</dbReference>
<keyword evidence="1" id="KW-0472">Membrane</keyword>
<keyword evidence="4" id="KW-1185">Reference proteome</keyword>
<sequence>MVATKAYHLTKKMYRAILFSQLKRNSIQLIPFLLYLTLLLGWERTRFIGLCSICTLVFVGLCILLWCFFKNLKPFFAETQLQFDQNKFQLTKNDGTSAWLFVDIRNAVDNEKYWLVYLTMNSYIYIPKDIFYTEEDQHTFKAHIKA</sequence>
<dbReference type="EMBL" id="JACGWS010000010">
    <property type="protein sequence ID" value="MBC8756191.1"/>
    <property type="molecule type" value="Genomic_DNA"/>
</dbReference>
<dbReference type="Pfam" id="PF14317">
    <property type="entry name" value="YcxB"/>
    <property type="match status" value="1"/>
</dbReference>
<evidence type="ECO:0000313" key="3">
    <source>
        <dbReference type="EMBL" id="MBC8756191.1"/>
    </source>
</evidence>